<name>A0ABY9R3M4_9BACT</name>
<keyword evidence="3" id="KW-0067">ATP-binding</keyword>
<dbReference type="Pfam" id="PF00437">
    <property type="entry name" value="T2SSE"/>
    <property type="match status" value="1"/>
</dbReference>
<dbReference type="InterPro" id="IPR001482">
    <property type="entry name" value="T2SS/T4SS_dom"/>
</dbReference>
<dbReference type="PANTHER" id="PTHR30258:SF3">
    <property type="entry name" value="SLL1921 PROTEIN"/>
    <property type="match status" value="1"/>
</dbReference>
<dbReference type="EMBL" id="CP133659">
    <property type="protein sequence ID" value="WMW66355.1"/>
    <property type="molecule type" value="Genomic_DNA"/>
</dbReference>
<dbReference type="Gene3D" id="3.40.50.300">
    <property type="entry name" value="P-loop containing nucleotide triphosphate hydrolases"/>
    <property type="match status" value="1"/>
</dbReference>
<proteinExistence type="inferred from homology"/>
<organism evidence="5 6">
    <name type="scientific">Nitratidesulfovibrio liaohensis</name>
    <dbReference type="NCBI Taxonomy" id="2604158"/>
    <lineage>
        <taxon>Bacteria</taxon>
        <taxon>Pseudomonadati</taxon>
        <taxon>Thermodesulfobacteriota</taxon>
        <taxon>Desulfovibrionia</taxon>
        <taxon>Desulfovibrionales</taxon>
        <taxon>Desulfovibrionaceae</taxon>
        <taxon>Nitratidesulfovibrio</taxon>
    </lineage>
</organism>
<evidence type="ECO:0000256" key="3">
    <source>
        <dbReference type="ARBA" id="ARBA00022840"/>
    </source>
</evidence>
<evidence type="ECO:0000313" key="5">
    <source>
        <dbReference type="EMBL" id="WMW66355.1"/>
    </source>
</evidence>
<reference evidence="5" key="1">
    <citation type="submission" date="2023-09" db="EMBL/GenBank/DDBJ databases">
        <authorList>
            <consortium name="CW5 consortium"/>
            <person name="Lu C.-W."/>
        </authorList>
    </citation>
    <scope>NUCLEOTIDE SEQUENCE</scope>
    <source>
        <strain evidence="5">KPS</strain>
    </source>
</reference>
<dbReference type="PANTHER" id="PTHR30258">
    <property type="entry name" value="TYPE II SECRETION SYSTEM PROTEIN GSPE-RELATED"/>
    <property type="match status" value="1"/>
</dbReference>
<accession>A0ABY9R3M4</accession>
<gene>
    <name evidence="5" type="ORF">KPS_000922</name>
</gene>
<keyword evidence="6" id="KW-1185">Reference proteome</keyword>
<dbReference type="Proteomes" id="UP001180616">
    <property type="component" value="Chromosome"/>
</dbReference>
<comment type="similarity">
    <text evidence="1">Belongs to the GSP E family.</text>
</comment>
<sequence length="338" mass="37211">MALHEQDFTDLILLPNGRGLLKGVPGHDQQLVPVRNDDADELKGLPGALESSFLSSIPSACEASSGVRRHPDTIRFEHCDVRYRVAAFDNVDSGRTWFLRRLADAVPSLDSIGLPEQLVTWLSAVEQSQGLVLISGPQASGKTWTAAALIAARLRLYGGHGVTFENPVEMPLTGPHGEHGYCFQTEILGEHELAAHIERAHRYGSPNVIHIGEIRSKYAATEALRVSLGSSRQMVVATIHGLDAVAALDRLLTWARELEGEAASRNLENSLLAVIHQDLVSVNGKRTLRCPEFLLVPFKDEFKGIRAKLKDGNLGDLRNDIREQRNRVNFRGLEGFLK</sequence>
<keyword evidence="2" id="KW-0547">Nucleotide-binding</keyword>
<dbReference type="SUPFAM" id="SSF52540">
    <property type="entry name" value="P-loop containing nucleoside triphosphate hydrolases"/>
    <property type="match status" value="1"/>
</dbReference>
<feature type="domain" description="Bacterial type II secretion system protein E" evidence="4">
    <location>
        <begin position="79"/>
        <end position="281"/>
    </location>
</feature>
<evidence type="ECO:0000256" key="2">
    <source>
        <dbReference type="ARBA" id="ARBA00022741"/>
    </source>
</evidence>
<evidence type="ECO:0000313" key="6">
    <source>
        <dbReference type="Proteomes" id="UP001180616"/>
    </source>
</evidence>
<dbReference type="RefSeq" id="WP_309542258.1">
    <property type="nucleotide sequence ID" value="NZ_CP133659.1"/>
</dbReference>
<dbReference type="InterPro" id="IPR027417">
    <property type="entry name" value="P-loop_NTPase"/>
</dbReference>
<evidence type="ECO:0000259" key="4">
    <source>
        <dbReference type="Pfam" id="PF00437"/>
    </source>
</evidence>
<evidence type="ECO:0000256" key="1">
    <source>
        <dbReference type="ARBA" id="ARBA00006611"/>
    </source>
</evidence>
<protein>
    <submittedName>
        <fullName evidence="5">GspE family protein</fullName>
    </submittedName>
</protein>